<dbReference type="STRING" id="671987.R0JL94"/>
<keyword evidence="6" id="KW-0464">Manganese</keyword>
<dbReference type="GO" id="GO:0019627">
    <property type="term" value="P:urea metabolic process"/>
    <property type="evidence" value="ECO:0007669"/>
    <property type="project" value="UniProtKB-ARBA"/>
</dbReference>
<dbReference type="InterPro" id="IPR020855">
    <property type="entry name" value="Ureohydrolase_Mn_BS"/>
</dbReference>
<feature type="binding site" evidence="6">
    <location>
        <position position="207"/>
    </location>
    <ligand>
        <name>Mn(2+)</name>
        <dbReference type="ChEBI" id="CHEBI:29035"/>
        <label>1</label>
    </ligand>
</feature>
<feature type="binding site" evidence="6">
    <location>
        <position position="205"/>
    </location>
    <ligand>
        <name>Mn(2+)</name>
        <dbReference type="ChEBI" id="CHEBI:29035"/>
        <label>1</label>
    </ligand>
</feature>
<reference evidence="9 10" key="1">
    <citation type="journal article" date="2012" name="PLoS Pathog.">
        <title>Diverse lifestyles and strategies of plant pathogenesis encoded in the genomes of eighteen Dothideomycetes fungi.</title>
        <authorList>
            <person name="Ohm R.A."/>
            <person name="Feau N."/>
            <person name="Henrissat B."/>
            <person name="Schoch C.L."/>
            <person name="Horwitz B.A."/>
            <person name="Barry K.W."/>
            <person name="Condon B.J."/>
            <person name="Copeland A.C."/>
            <person name="Dhillon B."/>
            <person name="Glaser F."/>
            <person name="Hesse C.N."/>
            <person name="Kosti I."/>
            <person name="LaButti K."/>
            <person name="Lindquist E.A."/>
            <person name="Lucas S."/>
            <person name="Salamov A.A."/>
            <person name="Bradshaw R.E."/>
            <person name="Ciuffetti L."/>
            <person name="Hamelin R.C."/>
            <person name="Kema G.H.J."/>
            <person name="Lawrence C."/>
            <person name="Scott J.A."/>
            <person name="Spatafora J.W."/>
            <person name="Turgeon B.G."/>
            <person name="de Wit P.J.G.M."/>
            <person name="Zhong S."/>
            <person name="Goodwin S.B."/>
            <person name="Grigoriev I.V."/>
        </authorList>
    </citation>
    <scope>NUCLEOTIDE SEQUENCE [LARGE SCALE GENOMIC DNA]</scope>
    <source>
        <strain evidence="10">28A</strain>
    </source>
</reference>
<dbReference type="RefSeq" id="XP_008030372.1">
    <property type="nucleotide sequence ID" value="XM_008032181.1"/>
</dbReference>
<accession>R0JL94</accession>
<dbReference type="EC" id="3.5.3.11" evidence="5"/>
<evidence type="ECO:0000256" key="2">
    <source>
        <dbReference type="ARBA" id="ARBA00022723"/>
    </source>
</evidence>
<dbReference type="InterPro" id="IPR023696">
    <property type="entry name" value="Ureohydrolase_dom_sf"/>
</dbReference>
<dbReference type="AlphaFoldDB" id="R0JL94"/>
<reference evidence="9 10" key="2">
    <citation type="journal article" date="2013" name="PLoS Genet.">
        <title>Comparative genome structure, secondary metabolite, and effector coding capacity across Cochliobolus pathogens.</title>
        <authorList>
            <person name="Condon B.J."/>
            <person name="Leng Y."/>
            <person name="Wu D."/>
            <person name="Bushley K.E."/>
            <person name="Ohm R.A."/>
            <person name="Otillar R."/>
            <person name="Martin J."/>
            <person name="Schackwitz W."/>
            <person name="Grimwood J."/>
            <person name="MohdZainudin N."/>
            <person name="Xue C."/>
            <person name="Wang R."/>
            <person name="Manning V.A."/>
            <person name="Dhillon B."/>
            <person name="Tu Z.J."/>
            <person name="Steffenson B.J."/>
            <person name="Salamov A."/>
            <person name="Sun H."/>
            <person name="Lowry S."/>
            <person name="LaButti K."/>
            <person name="Han J."/>
            <person name="Copeland A."/>
            <person name="Lindquist E."/>
            <person name="Barry K."/>
            <person name="Schmutz J."/>
            <person name="Baker S.E."/>
            <person name="Ciuffetti L.M."/>
            <person name="Grigoriev I.V."/>
            <person name="Zhong S."/>
            <person name="Turgeon B.G."/>
        </authorList>
    </citation>
    <scope>NUCLEOTIDE SEQUENCE [LARGE SCALE GENOMIC DNA]</scope>
    <source>
        <strain evidence="10">28A</strain>
    </source>
</reference>
<dbReference type="GeneID" id="19399505"/>
<dbReference type="Proteomes" id="UP000016935">
    <property type="component" value="Unassembled WGS sequence"/>
</dbReference>
<keyword evidence="3 7" id="KW-0378">Hydrolase</keyword>
<comment type="similarity">
    <text evidence="1">Belongs to the arginase family. Agmatinase subfamily.</text>
</comment>
<dbReference type="Pfam" id="PF00491">
    <property type="entry name" value="Arginase"/>
    <property type="match status" value="1"/>
</dbReference>
<dbReference type="SUPFAM" id="SSF52768">
    <property type="entry name" value="Arginase/deacetylase"/>
    <property type="match status" value="1"/>
</dbReference>
<evidence type="ECO:0000256" key="5">
    <source>
        <dbReference type="ARBA" id="ARBA00066392"/>
    </source>
</evidence>
<dbReference type="Gene3D" id="3.40.800.10">
    <property type="entry name" value="Ureohydrolase domain"/>
    <property type="match status" value="1"/>
</dbReference>
<keyword evidence="10" id="KW-1185">Reference proteome</keyword>
<proteinExistence type="inferred from homology"/>
<feature type="binding site" evidence="6">
    <location>
        <position position="203"/>
    </location>
    <ligand>
        <name>Mn(2+)</name>
        <dbReference type="ChEBI" id="CHEBI:29035"/>
        <label>1</label>
    </ligand>
</feature>
<feature type="binding site" evidence="6">
    <location>
        <position position="310"/>
    </location>
    <ligand>
        <name>Mn(2+)</name>
        <dbReference type="ChEBI" id="CHEBI:29035"/>
        <label>1</label>
    </ligand>
</feature>
<comment type="cofactor">
    <cofactor evidence="6">
        <name>Mn(2+)</name>
        <dbReference type="ChEBI" id="CHEBI:29035"/>
    </cofactor>
    <text evidence="6">Binds 2 manganese ions per subunit.</text>
</comment>
<feature type="binding site" evidence="6">
    <location>
        <position position="179"/>
    </location>
    <ligand>
        <name>Mn(2+)</name>
        <dbReference type="ChEBI" id="CHEBI:29035"/>
        <label>1</label>
    </ligand>
</feature>
<evidence type="ECO:0000313" key="10">
    <source>
        <dbReference type="Proteomes" id="UP000016935"/>
    </source>
</evidence>
<evidence type="ECO:0000256" key="1">
    <source>
        <dbReference type="ARBA" id="ARBA00009227"/>
    </source>
</evidence>
<sequence length="400" mass="43931">MRLNWTTLFAYAAYVSAHGAHHAEGQDSFSQERLDELEKKWGTDWPFSGISTFAHLPYTRCLTQPETTYDIAILGAPFDTAVSYRPGARFGPRAIRAGSSRQTSFRGFNPRANLNPYTSWAKIVDCGDIPVTPFDNALALRQLSEAFMELGKRPATEKSTQSGVQYFKKPKLLTLGGDHSIALPALRALKEVYGEPITVVHFDAHLDTWHPARYPSTWINSEDPTTQSFFNHGSMFWFASTEGLIANGSSVHAGLRTRLSGDDATDYDDDTQQGWHRIVTDDIDDIGVKGVIASIMDRVGTERPVYLSIDIDVVDPGMAPGTGTPEPGGWSTRELLRILRGIEGLNLVGADIVEVSPAYDAAETTGLAAAQIEYEVLTNMVHKGLVEQARTGKPQAKDEL</sequence>
<dbReference type="PROSITE" id="PS51409">
    <property type="entry name" value="ARGINASE_2"/>
    <property type="match status" value="1"/>
</dbReference>
<dbReference type="EMBL" id="KB908855">
    <property type="protein sequence ID" value="EOA82033.1"/>
    <property type="molecule type" value="Genomic_DNA"/>
</dbReference>
<dbReference type="PANTHER" id="PTHR11358:SF26">
    <property type="entry name" value="GUANIDINO ACID HYDROLASE, MITOCHONDRIAL"/>
    <property type="match status" value="1"/>
</dbReference>
<evidence type="ECO:0000256" key="6">
    <source>
        <dbReference type="PIRSR" id="PIRSR036979-1"/>
    </source>
</evidence>
<feature type="binding site" evidence="6">
    <location>
        <position position="312"/>
    </location>
    <ligand>
        <name>Mn(2+)</name>
        <dbReference type="ChEBI" id="CHEBI:29035"/>
        <label>1</label>
    </ligand>
</feature>
<dbReference type="PROSITE" id="PS01053">
    <property type="entry name" value="ARGINASE_1"/>
    <property type="match status" value="1"/>
</dbReference>
<dbReference type="GO" id="GO:0008783">
    <property type="term" value="F:agmatinase activity"/>
    <property type="evidence" value="ECO:0007669"/>
    <property type="project" value="UniProtKB-EC"/>
</dbReference>
<evidence type="ECO:0000313" key="9">
    <source>
        <dbReference type="EMBL" id="EOA82033.1"/>
    </source>
</evidence>
<dbReference type="PANTHER" id="PTHR11358">
    <property type="entry name" value="ARGINASE/AGMATINASE"/>
    <property type="match status" value="1"/>
</dbReference>
<name>R0JL94_EXST2</name>
<gene>
    <name evidence="9" type="ORF">SETTUDRAFT_165536</name>
</gene>
<keyword evidence="2 6" id="KW-0479">Metal-binding</keyword>
<dbReference type="PIRSF" id="PIRSF036979">
    <property type="entry name" value="Arginase"/>
    <property type="match status" value="1"/>
</dbReference>
<evidence type="ECO:0000256" key="4">
    <source>
        <dbReference type="ARBA" id="ARBA00050304"/>
    </source>
</evidence>
<comment type="catalytic activity">
    <reaction evidence="4">
        <text>agmatine + H2O = urea + putrescine</text>
        <dbReference type="Rhea" id="RHEA:13929"/>
        <dbReference type="ChEBI" id="CHEBI:15377"/>
        <dbReference type="ChEBI" id="CHEBI:16199"/>
        <dbReference type="ChEBI" id="CHEBI:58145"/>
        <dbReference type="ChEBI" id="CHEBI:326268"/>
        <dbReference type="EC" id="3.5.3.11"/>
    </reaction>
</comment>
<keyword evidence="8" id="KW-0732">Signal</keyword>
<dbReference type="OrthoDB" id="288726at2759"/>
<evidence type="ECO:0000256" key="3">
    <source>
        <dbReference type="ARBA" id="ARBA00022801"/>
    </source>
</evidence>
<evidence type="ECO:0000256" key="8">
    <source>
        <dbReference type="SAM" id="SignalP"/>
    </source>
</evidence>
<dbReference type="eggNOG" id="KOG2964">
    <property type="taxonomic scope" value="Eukaryota"/>
</dbReference>
<evidence type="ECO:0000256" key="7">
    <source>
        <dbReference type="RuleBase" id="RU003684"/>
    </source>
</evidence>
<dbReference type="InterPro" id="IPR006035">
    <property type="entry name" value="Ureohydrolase"/>
</dbReference>
<dbReference type="CDD" id="cd11592">
    <property type="entry name" value="Agmatinase_PAH"/>
    <property type="match status" value="1"/>
</dbReference>
<feature type="chain" id="PRO_5004353570" description="agmatinase" evidence="8">
    <location>
        <begin position="18"/>
        <end position="400"/>
    </location>
</feature>
<dbReference type="PRINTS" id="PR00116">
    <property type="entry name" value="ARGINASE"/>
</dbReference>
<organism evidence="9 10">
    <name type="scientific">Exserohilum turcicum (strain 28A)</name>
    <name type="common">Northern leaf blight fungus</name>
    <name type="synonym">Setosphaeria turcica</name>
    <dbReference type="NCBI Taxonomy" id="671987"/>
    <lineage>
        <taxon>Eukaryota</taxon>
        <taxon>Fungi</taxon>
        <taxon>Dikarya</taxon>
        <taxon>Ascomycota</taxon>
        <taxon>Pezizomycotina</taxon>
        <taxon>Dothideomycetes</taxon>
        <taxon>Pleosporomycetidae</taxon>
        <taxon>Pleosporales</taxon>
        <taxon>Pleosporineae</taxon>
        <taxon>Pleosporaceae</taxon>
        <taxon>Exserohilum</taxon>
    </lineage>
</organism>
<protein>
    <recommendedName>
        <fullName evidence="5">agmatinase</fullName>
        <ecNumber evidence="5">3.5.3.11</ecNumber>
    </recommendedName>
</protein>
<dbReference type="FunFam" id="3.40.800.10:FF:000006">
    <property type="entry name" value="Agmatinase 1"/>
    <property type="match status" value="1"/>
</dbReference>
<dbReference type="GO" id="GO:0033389">
    <property type="term" value="P:putrescine biosynthetic process from arginine, via agmatine"/>
    <property type="evidence" value="ECO:0007669"/>
    <property type="project" value="TreeGrafter"/>
</dbReference>
<dbReference type="GO" id="GO:0046872">
    <property type="term" value="F:metal ion binding"/>
    <property type="evidence" value="ECO:0007669"/>
    <property type="project" value="UniProtKB-KW"/>
</dbReference>
<dbReference type="HOGENOM" id="CLU_039478_1_1_1"/>
<feature type="signal peptide" evidence="8">
    <location>
        <begin position="1"/>
        <end position="17"/>
    </location>
</feature>